<comment type="caution">
    <text evidence="2">The sequence shown here is derived from an EMBL/GenBank/DDBJ whole genome shotgun (WGS) entry which is preliminary data.</text>
</comment>
<feature type="region of interest" description="Disordered" evidence="1">
    <location>
        <begin position="55"/>
        <end position="119"/>
    </location>
</feature>
<evidence type="ECO:0000256" key="1">
    <source>
        <dbReference type="SAM" id="MobiDB-lite"/>
    </source>
</evidence>
<evidence type="ECO:0000313" key="3">
    <source>
        <dbReference type="Proteomes" id="UP001515480"/>
    </source>
</evidence>
<name>A0AB34IH87_PRYPA</name>
<accession>A0AB34IH87</accession>
<feature type="compositionally biased region" description="Polar residues" evidence="1">
    <location>
        <begin position="94"/>
        <end position="105"/>
    </location>
</feature>
<dbReference type="EMBL" id="JBGBPQ010000025">
    <property type="protein sequence ID" value="KAL1499485.1"/>
    <property type="molecule type" value="Genomic_DNA"/>
</dbReference>
<keyword evidence="3" id="KW-1185">Reference proteome</keyword>
<dbReference type="AlphaFoldDB" id="A0AB34IH87"/>
<reference evidence="2 3" key="1">
    <citation type="journal article" date="2024" name="Science">
        <title>Giant polyketide synthase enzymes in the biosynthesis of giant marine polyether toxins.</title>
        <authorList>
            <person name="Fallon T.R."/>
            <person name="Shende V.V."/>
            <person name="Wierzbicki I.H."/>
            <person name="Pendleton A.L."/>
            <person name="Watervoot N.F."/>
            <person name="Auber R.P."/>
            <person name="Gonzalez D.J."/>
            <person name="Wisecaver J.H."/>
            <person name="Moore B.S."/>
        </authorList>
    </citation>
    <scope>NUCLEOTIDE SEQUENCE [LARGE SCALE GENOMIC DNA]</scope>
    <source>
        <strain evidence="2 3">12B1</strain>
    </source>
</reference>
<protein>
    <submittedName>
        <fullName evidence="2">Uncharacterized protein</fullName>
    </submittedName>
</protein>
<gene>
    <name evidence="2" type="ORF">AB1Y20_011688</name>
</gene>
<dbReference type="Proteomes" id="UP001515480">
    <property type="component" value="Unassembled WGS sequence"/>
</dbReference>
<feature type="compositionally biased region" description="Pro residues" evidence="1">
    <location>
        <begin position="106"/>
        <end position="119"/>
    </location>
</feature>
<organism evidence="2 3">
    <name type="scientific">Prymnesium parvum</name>
    <name type="common">Toxic golden alga</name>
    <dbReference type="NCBI Taxonomy" id="97485"/>
    <lineage>
        <taxon>Eukaryota</taxon>
        <taxon>Haptista</taxon>
        <taxon>Haptophyta</taxon>
        <taxon>Prymnesiophyceae</taxon>
        <taxon>Prymnesiales</taxon>
        <taxon>Prymnesiaceae</taxon>
        <taxon>Prymnesium</taxon>
    </lineage>
</organism>
<evidence type="ECO:0000313" key="2">
    <source>
        <dbReference type="EMBL" id="KAL1499485.1"/>
    </source>
</evidence>
<proteinExistence type="predicted"/>
<sequence>MGFSPLRGALALIALLHAGFAVRTVVLLHDEVGLILDLLTRRALPHALTAAFPPPAAATRSHRHIPTPSSCRMHSPPPPLPPAAATRSHRRLPSPQQLPHALTSTYPPPSSCRTHSPPPLLPSQCPAALMQLLRLTTAGSPSVVASAAALSLAPPAHPACARLSAALAAHAGCHLLRAARGGDGLYSRLHPPRAAHALALAALAPALRRATPPPHPPPPLPPRRAAAAALGTVGLGAALALRPALAAGAVLSCAGETLTLPAHALAAVGASLLPLGVGTLVLSEATAAPAQGAARALPARVRRPLAAALAISGLAQAGVALFGAHAGAVCSWARVVLASACLSCSSSCMQSLLREGGQ</sequence>